<comment type="function">
    <text evidence="10">DNA ligase that catalyzes the formation of phosphodiester linkages between 5'-phosphoryl and 3'-hydroxyl groups in double-stranded DNA using NAD as a coenzyme and as the energy source for the reaction. It is essential for DNA replication and repair of damaged DNA.</text>
</comment>
<organism evidence="12 13">
    <name type="scientific">Metamycoplasma canadense</name>
    <dbReference type="NCBI Taxonomy" id="29554"/>
    <lineage>
        <taxon>Bacteria</taxon>
        <taxon>Bacillati</taxon>
        <taxon>Mycoplasmatota</taxon>
        <taxon>Mycoplasmoidales</taxon>
        <taxon>Metamycoplasmataceae</taxon>
        <taxon>Metamycoplasma</taxon>
    </lineage>
</organism>
<keyword evidence="4 10" id="KW-0227">DNA damage</keyword>
<feature type="binding site" evidence="10">
    <location>
        <position position="304"/>
    </location>
    <ligand>
        <name>NAD(+)</name>
        <dbReference type="ChEBI" id="CHEBI:57540"/>
    </ligand>
</feature>
<dbReference type="InterPro" id="IPR010994">
    <property type="entry name" value="RuvA_2-like"/>
</dbReference>
<evidence type="ECO:0000256" key="9">
    <source>
        <dbReference type="ARBA" id="ARBA00034005"/>
    </source>
</evidence>
<dbReference type="Gene3D" id="3.40.50.10190">
    <property type="entry name" value="BRCT domain"/>
    <property type="match status" value="1"/>
</dbReference>
<name>A0A077L5P2_9BACT</name>
<dbReference type="InterPro" id="IPR012340">
    <property type="entry name" value="NA-bd_OB-fold"/>
</dbReference>
<dbReference type="SMART" id="SM00292">
    <property type="entry name" value="BRCT"/>
    <property type="match status" value="1"/>
</dbReference>
<dbReference type="InterPro" id="IPR013840">
    <property type="entry name" value="DNAligase_N"/>
</dbReference>
<dbReference type="GO" id="GO:0003911">
    <property type="term" value="F:DNA ligase (NAD+) activity"/>
    <property type="evidence" value="ECO:0007669"/>
    <property type="project" value="UniProtKB-UniRule"/>
</dbReference>
<dbReference type="NCBIfam" id="TIGR00575">
    <property type="entry name" value="dnlj"/>
    <property type="match status" value="1"/>
</dbReference>
<dbReference type="SUPFAM" id="SSF56091">
    <property type="entry name" value="DNA ligase/mRNA capping enzyme, catalytic domain"/>
    <property type="match status" value="1"/>
</dbReference>
<evidence type="ECO:0000256" key="5">
    <source>
        <dbReference type="ARBA" id="ARBA00022833"/>
    </source>
</evidence>
<dbReference type="SUPFAM" id="SSF52113">
    <property type="entry name" value="BRCT domain"/>
    <property type="match status" value="1"/>
</dbReference>
<dbReference type="PIRSF" id="PIRSF001604">
    <property type="entry name" value="LigA"/>
    <property type="match status" value="1"/>
</dbReference>
<accession>A0A077L5P2</accession>
<sequence length="681" mass="78460">MMISNISKGLKMKEEINNFKIKKEITDLQNKIKEWDKYYYDLDNPLVSDEIYDVEINKLKKLETEFSYLFTKDELNNSPTNKINAHASKIFTKVTHDTPMLSLNKAYKIEEIEKFIENIKKITNNFSFFIEPKIDGLSISLKYKNGKLIQAVTRGNGKIGEDVTNNVYQIKNIPKTISYTNDIEVRGEIFLPIDEFKTLNKKLMSENKNPMANPRNAAAGTLRQLDPNIVKERNLASFLYYIVNPEQHNIKTMEETFLFLKSLNFNISNYAKKALNIDQIKSYILNFKNKKQHLLYETDGIVIKLNELEFYEKLGYTSKFPHSTIAFKYEPDIASTLLKNIFVTIGRTGIVTYNALLEEVELSSTKVNYATLNNYEFIKNLNININDEVFIKKSGEIIPCVVGVSKKNNLNFFEPIKICPFCQSQLYFNESGLEQYCLNEECKEIKIRKLIHFTSKDGLDIKSLGEKNIIFLNKLGYINSIEDIFNLKNHKDKLVKLDGFGEISINKIIKAIEDSKTKSLEKLIFALSIPLIGQKTAKFIASKIIKFENLLTYDFSIFENFHDIGSKITLKLVEWFNDNKNKSLISNLISLGVNPTYKKNIKSNIFDGLSFVITGKLSKPRSFFEKIILENNGQVMSSISSNINYLLIGENAGSKLPKAKKINIKIINEQEFNDMLENFFK</sequence>
<gene>
    <name evidence="12" type="primary">lig</name>
    <name evidence="10" type="synonym">ligA</name>
    <name evidence="12" type="ORF">MCAN360_0028</name>
</gene>
<dbReference type="Gene3D" id="1.10.287.610">
    <property type="entry name" value="Helix hairpin bin"/>
    <property type="match status" value="1"/>
</dbReference>
<evidence type="ECO:0000256" key="8">
    <source>
        <dbReference type="ARBA" id="ARBA00023204"/>
    </source>
</evidence>
<dbReference type="CDD" id="cd00114">
    <property type="entry name" value="LIGANc"/>
    <property type="match status" value="1"/>
</dbReference>
<evidence type="ECO:0000256" key="2">
    <source>
        <dbReference type="ARBA" id="ARBA00022705"/>
    </source>
</evidence>
<dbReference type="SMART" id="SM00532">
    <property type="entry name" value="LIGANc"/>
    <property type="match status" value="1"/>
</dbReference>
<evidence type="ECO:0000256" key="10">
    <source>
        <dbReference type="HAMAP-Rule" id="MF_01588"/>
    </source>
</evidence>
<dbReference type="InterPro" id="IPR018239">
    <property type="entry name" value="DNA_ligase_AS"/>
</dbReference>
<evidence type="ECO:0000256" key="6">
    <source>
        <dbReference type="ARBA" id="ARBA00022842"/>
    </source>
</evidence>
<evidence type="ECO:0000256" key="4">
    <source>
        <dbReference type="ARBA" id="ARBA00022763"/>
    </source>
</evidence>
<dbReference type="CDD" id="cd17748">
    <property type="entry name" value="BRCT_DNA_ligase_like"/>
    <property type="match status" value="1"/>
</dbReference>
<dbReference type="GO" id="GO:0046872">
    <property type="term" value="F:metal ion binding"/>
    <property type="evidence" value="ECO:0007669"/>
    <property type="project" value="UniProtKB-KW"/>
</dbReference>
<evidence type="ECO:0000256" key="7">
    <source>
        <dbReference type="ARBA" id="ARBA00023027"/>
    </source>
</evidence>
<dbReference type="SUPFAM" id="SSF50249">
    <property type="entry name" value="Nucleic acid-binding proteins"/>
    <property type="match status" value="1"/>
</dbReference>
<feature type="domain" description="BRCT" evidence="11">
    <location>
        <begin position="601"/>
        <end position="678"/>
    </location>
</feature>
<evidence type="ECO:0000313" key="12">
    <source>
        <dbReference type="EMBL" id="BAP39332.1"/>
    </source>
</evidence>
<keyword evidence="10" id="KW-0464">Manganese</keyword>
<feature type="binding site" evidence="10">
    <location>
        <position position="419"/>
    </location>
    <ligand>
        <name>Zn(2+)</name>
        <dbReference type="ChEBI" id="CHEBI:29105"/>
    </ligand>
</feature>
<dbReference type="Pfam" id="PF03120">
    <property type="entry name" value="OB_DNA_ligase"/>
    <property type="match status" value="1"/>
</dbReference>
<feature type="binding site" evidence="10">
    <location>
        <position position="154"/>
    </location>
    <ligand>
        <name>NAD(+)</name>
        <dbReference type="ChEBI" id="CHEBI:57540"/>
    </ligand>
</feature>
<dbReference type="Gene3D" id="3.30.470.30">
    <property type="entry name" value="DNA ligase/mRNA capping enzyme"/>
    <property type="match status" value="1"/>
</dbReference>
<feature type="binding site" evidence="10">
    <location>
        <begin position="49"/>
        <end position="53"/>
    </location>
    <ligand>
        <name>NAD(+)</name>
        <dbReference type="ChEBI" id="CHEBI:57540"/>
    </ligand>
</feature>
<keyword evidence="3 10" id="KW-0479">Metal-binding</keyword>
<dbReference type="GO" id="GO:0006260">
    <property type="term" value="P:DNA replication"/>
    <property type="evidence" value="ECO:0007669"/>
    <property type="project" value="UniProtKB-KW"/>
</dbReference>
<dbReference type="Pfam" id="PF01653">
    <property type="entry name" value="DNA_ligase_aden"/>
    <property type="match status" value="1"/>
</dbReference>
<dbReference type="Gene3D" id="1.10.150.20">
    <property type="entry name" value="5' to 3' exonuclease, C-terminal subdomain"/>
    <property type="match status" value="2"/>
</dbReference>
<comment type="similarity">
    <text evidence="10">Belongs to the NAD-dependent DNA ligase family. LigA subfamily.</text>
</comment>
<comment type="catalytic activity">
    <reaction evidence="9 10">
        <text>NAD(+) + (deoxyribonucleotide)n-3'-hydroxyl + 5'-phospho-(deoxyribonucleotide)m = (deoxyribonucleotide)n+m + AMP + beta-nicotinamide D-nucleotide.</text>
        <dbReference type="EC" id="6.5.1.2"/>
    </reaction>
</comment>
<keyword evidence="2 10" id="KW-0235">DNA replication</keyword>
<dbReference type="InterPro" id="IPR041663">
    <property type="entry name" value="DisA/LigA_HHH"/>
</dbReference>
<evidence type="ECO:0000313" key="13">
    <source>
        <dbReference type="Proteomes" id="UP000031641"/>
    </source>
</evidence>
<feature type="binding site" evidence="10">
    <location>
        <position position="422"/>
    </location>
    <ligand>
        <name>Zn(2+)</name>
        <dbReference type="ChEBI" id="CHEBI:29105"/>
    </ligand>
</feature>
<protein>
    <recommendedName>
        <fullName evidence="10">DNA ligase</fullName>
        <ecNumber evidence="10">6.5.1.2</ecNumber>
    </recommendedName>
    <alternativeName>
        <fullName evidence="10">Polydeoxyribonucleotide synthase [NAD(+)]</fullName>
    </alternativeName>
</protein>
<keyword evidence="7 10" id="KW-0520">NAD</keyword>
<dbReference type="HAMAP" id="MF_01588">
    <property type="entry name" value="DNA_ligase_A"/>
    <property type="match status" value="1"/>
</dbReference>
<dbReference type="InterPro" id="IPR013839">
    <property type="entry name" value="DNAligase_adenylation"/>
</dbReference>
<dbReference type="InterPro" id="IPR001357">
    <property type="entry name" value="BRCT_dom"/>
</dbReference>
<reference evidence="13" key="1">
    <citation type="journal article" date="2014" name="Genome Announc.">
        <title>Complete Genome Sequence of Mycoplasma canadense Strain HAZ 360_1 from Bovine Mastitic Milk in Japan.</title>
        <authorList>
            <person name="Hata E."/>
        </authorList>
    </citation>
    <scope>NUCLEOTIDE SEQUENCE [LARGE SCALE GENOMIC DNA]</scope>
    <source>
        <strain evidence="13">HAZ360_1</strain>
    </source>
</reference>
<dbReference type="PROSITE" id="PS01055">
    <property type="entry name" value="DNA_LIGASE_N1"/>
    <property type="match status" value="1"/>
</dbReference>
<proteinExistence type="inferred from homology"/>
<dbReference type="PROSITE" id="PS50172">
    <property type="entry name" value="BRCT"/>
    <property type="match status" value="1"/>
</dbReference>
<comment type="cofactor">
    <cofactor evidence="10">
        <name>Mg(2+)</name>
        <dbReference type="ChEBI" id="CHEBI:18420"/>
    </cofactor>
    <cofactor evidence="10">
        <name>Mn(2+)</name>
        <dbReference type="ChEBI" id="CHEBI:29035"/>
    </cofactor>
</comment>
<keyword evidence="5 10" id="KW-0862">Zinc</keyword>
<dbReference type="HOGENOM" id="CLU_007764_2_0_14"/>
<dbReference type="AlphaFoldDB" id="A0A077L5P2"/>
<dbReference type="KEGG" id="mcan:MCAN360_0028"/>
<dbReference type="InterPro" id="IPR004150">
    <property type="entry name" value="NAD_DNA_ligase_OB"/>
</dbReference>
<dbReference type="GO" id="GO:0006281">
    <property type="term" value="P:DNA repair"/>
    <property type="evidence" value="ECO:0007669"/>
    <property type="project" value="UniProtKB-KW"/>
</dbReference>
<feature type="binding site" evidence="10">
    <location>
        <position position="437"/>
    </location>
    <ligand>
        <name>Zn(2+)</name>
        <dbReference type="ChEBI" id="CHEBI:29105"/>
    </ligand>
</feature>
<dbReference type="InterPro" id="IPR001679">
    <property type="entry name" value="DNA_ligase"/>
</dbReference>
<keyword evidence="6 10" id="KW-0460">Magnesium</keyword>
<feature type="binding site" evidence="10">
    <location>
        <position position="442"/>
    </location>
    <ligand>
        <name>Zn(2+)</name>
        <dbReference type="ChEBI" id="CHEBI:29105"/>
    </ligand>
</feature>
<feature type="binding site" evidence="10">
    <location>
        <position position="188"/>
    </location>
    <ligand>
        <name>NAD(+)</name>
        <dbReference type="ChEBI" id="CHEBI:57540"/>
    </ligand>
</feature>
<dbReference type="Pfam" id="PF00533">
    <property type="entry name" value="BRCT"/>
    <property type="match status" value="1"/>
</dbReference>
<keyword evidence="8 10" id="KW-0234">DNA repair</keyword>
<dbReference type="SUPFAM" id="SSF47781">
    <property type="entry name" value="RuvA domain 2-like"/>
    <property type="match status" value="1"/>
</dbReference>
<evidence type="ECO:0000256" key="1">
    <source>
        <dbReference type="ARBA" id="ARBA00022598"/>
    </source>
</evidence>
<dbReference type="Pfam" id="PF12826">
    <property type="entry name" value="HHH_2"/>
    <property type="match status" value="1"/>
</dbReference>
<dbReference type="NCBIfam" id="NF005932">
    <property type="entry name" value="PRK07956.1"/>
    <property type="match status" value="1"/>
</dbReference>
<feature type="binding site" evidence="10">
    <location>
        <position position="131"/>
    </location>
    <ligand>
        <name>NAD(+)</name>
        <dbReference type="ChEBI" id="CHEBI:57540"/>
    </ligand>
</feature>
<feature type="binding site" evidence="10">
    <location>
        <position position="328"/>
    </location>
    <ligand>
        <name>NAD(+)</name>
        <dbReference type="ChEBI" id="CHEBI:57540"/>
    </ligand>
</feature>
<dbReference type="Proteomes" id="UP000031641">
    <property type="component" value="Chromosome"/>
</dbReference>
<dbReference type="InterPro" id="IPR036420">
    <property type="entry name" value="BRCT_dom_sf"/>
</dbReference>
<keyword evidence="13" id="KW-1185">Reference proteome</keyword>
<dbReference type="EMBL" id="AP014631">
    <property type="protein sequence ID" value="BAP39332.1"/>
    <property type="molecule type" value="Genomic_DNA"/>
</dbReference>
<dbReference type="STRING" id="29554.MCAN360_0028"/>
<feature type="binding site" evidence="10">
    <location>
        <begin position="102"/>
        <end position="103"/>
    </location>
    <ligand>
        <name>NAD(+)</name>
        <dbReference type="ChEBI" id="CHEBI:57540"/>
    </ligand>
</feature>
<feature type="active site" description="N6-AMP-lysine intermediate" evidence="10">
    <location>
        <position position="133"/>
    </location>
</feature>
<dbReference type="EC" id="6.5.1.2" evidence="10"/>
<dbReference type="Gene3D" id="2.40.50.140">
    <property type="entry name" value="Nucleic acid-binding proteins"/>
    <property type="match status" value="1"/>
</dbReference>
<evidence type="ECO:0000259" key="11">
    <source>
        <dbReference type="PROSITE" id="PS50172"/>
    </source>
</evidence>
<keyword evidence="1 10" id="KW-0436">Ligase</keyword>
<evidence type="ECO:0000256" key="3">
    <source>
        <dbReference type="ARBA" id="ARBA00022723"/>
    </source>
</evidence>